<accession>A0A1R2CZ25</accession>
<sequence>MQSYMVTNRKSKHPKKLHKLRSASPGQSAITSLRKKSKILSIKIPNSVIKYCTKLSPKLSSSNSSKLLPLKIRNTSVDEDLEKLESLTSKNLSARYDWLSIETKLIELSTKKKLSPITETEINNTKLTQNTSDFSTNSINLLKKYENSFKSNASEKLNHLNNHGK</sequence>
<feature type="compositionally biased region" description="Basic residues" evidence="1">
    <location>
        <begin position="9"/>
        <end position="21"/>
    </location>
</feature>
<evidence type="ECO:0000256" key="1">
    <source>
        <dbReference type="SAM" id="MobiDB-lite"/>
    </source>
</evidence>
<gene>
    <name evidence="2" type="ORF">SteCoe_2576</name>
</gene>
<dbReference type="Proteomes" id="UP000187209">
    <property type="component" value="Unassembled WGS sequence"/>
</dbReference>
<evidence type="ECO:0000313" key="2">
    <source>
        <dbReference type="EMBL" id="OMJ94241.1"/>
    </source>
</evidence>
<feature type="region of interest" description="Disordered" evidence="1">
    <location>
        <begin position="1"/>
        <end position="31"/>
    </location>
</feature>
<name>A0A1R2CZ25_9CILI</name>
<reference evidence="2 3" key="1">
    <citation type="submission" date="2016-11" db="EMBL/GenBank/DDBJ databases">
        <title>The macronuclear genome of Stentor coeruleus: a giant cell with tiny introns.</title>
        <authorList>
            <person name="Slabodnick M."/>
            <person name="Ruby J.G."/>
            <person name="Reiff S.B."/>
            <person name="Swart E.C."/>
            <person name="Gosai S."/>
            <person name="Prabakaran S."/>
            <person name="Witkowska E."/>
            <person name="Larue G.E."/>
            <person name="Fisher S."/>
            <person name="Freeman R.M."/>
            <person name="Gunawardena J."/>
            <person name="Chu W."/>
            <person name="Stover N.A."/>
            <person name="Gregory B.D."/>
            <person name="Nowacki M."/>
            <person name="Derisi J."/>
            <person name="Roy S.W."/>
            <person name="Marshall W.F."/>
            <person name="Sood P."/>
        </authorList>
    </citation>
    <scope>NUCLEOTIDE SEQUENCE [LARGE SCALE GENOMIC DNA]</scope>
    <source>
        <strain evidence="2">WM001</strain>
    </source>
</reference>
<proteinExistence type="predicted"/>
<evidence type="ECO:0000313" key="3">
    <source>
        <dbReference type="Proteomes" id="UP000187209"/>
    </source>
</evidence>
<dbReference type="AlphaFoldDB" id="A0A1R2CZ25"/>
<protein>
    <submittedName>
        <fullName evidence="2">Uncharacterized protein</fullName>
    </submittedName>
</protein>
<comment type="caution">
    <text evidence="2">The sequence shown here is derived from an EMBL/GenBank/DDBJ whole genome shotgun (WGS) entry which is preliminary data.</text>
</comment>
<dbReference type="EMBL" id="MPUH01000029">
    <property type="protein sequence ID" value="OMJ94241.1"/>
    <property type="molecule type" value="Genomic_DNA"/>
</dbReference>
<keyword evidence="3" id="KW-1185">Reference proteome</keyword>
<organism evidence="2 3">
    <name type="scientific">Stentor coeruleus</name>
    <dbReference type="NCBI Taxonomy" id="5963"/>
    <lineage>
        <taxon>Eukaryota</taxon>
        <taxon>Sar</taxon>
        <taxon>Alveolata</taxon>
        <taxon>Ciliophora</taxon>
        <taxon>Postciliodesmatophora</taxon>
        <taxon>Heterotrichea</taxon>
        <taxon>Heterotrichida</taxon>
        <taxon>Stentoridae</taxon>
        <taxon>Stentor</taxon>
    </lineage>
</organism>